<reference evidence="2 3" key="1">
    <citation type="journal article" date="2019" name="Commun. Biol.">
        <title>The bagworm genome reveals a unique fibroin gene that provides high tensile strength.</title>
        <authorList>
            <person name="Kono N."/>
            <person name="Nakamura H."/>
            <person name="Ohtoshi R."/>
            <person name="Tomita M."/>
            <person name="Numata K."/>
            <person name="Arakawa K."/>
        </authorList>
    </citation>
    <scope>NUCLEOTIDE SEQUENCE [LARGE SCALE GENOMIC DNA]</scope>
</reference>
<proteinExistence type="predicted"/>
<gene>
    <name evidence="2" type="ORF">EVAR_47157_1</name>
</gene>
<evidence type="ECO:0000313" key="3">
    <source>
        <dbReference type="Proteomes" id="UP000299102"/>
    </source>
</evidence>
<keyword evidence="3" id="KW-1185">Reference proteome</keyword>
<dbReference type="STRING" id="151549.A0A4C1XV59"/>
<evidence type="ECO:0000313" key="2">
    <source>
        <dbReference type="EMBL" id="GBP67438.1"/>
    </source>
</evidence>
<organism evidence="2 3">
    <name type="scientific">Eumeta variegata</name>
    <name type="common">Bagworm moth</name>
    <name type="synonym">Eumeta japonica</name>
    <dbReference type="NCBI Taxonomy" id="151549"/>
    <lineage>
        <taxon>Eukaryota</taxon>
        <taxon>Metazoa</taxon>
        <taxon>Ecdysozoa</taxon>
        <taxon>Arthropoda</taxon>
        <taxon>Hexapoda</taxon>
        <taxon>Insecta</taxon>
        <taxon>Pterygota</taxon>
        <taxon>Neoptera</taxon>
        <taxon>Endopterygota</taxon>
        <taxon>Lepidoptera</taxon>
        <taxon>Glossata</taxon>
        <taxon>Ditrysia</taxon>
        <taxon>Tineoidea</taxon>
        <taxon>Psychidae</taxon>
        <taxon>Oiketicinae</taxon>
        <taxon>Eumeta</taxon>
    </lineage>
</organism>
<comment type="caution">
    <text evidence="2">The sequence shown here is derived from an EMBL/GenBank/DDBJ whole genome shotgun (WGS) entry which is preliminary data.</text>
</comment>
<accession>A0A4C1XV59</accession>
<feature type="region of interest" description="Disordered" evidence="1">
    <location>
        <begin position="24"/>
        <end position="51"/>
    </location>
</feature>
<dbReference type="EMBL" id="BGZK01000983">
    <property type="protein sequence ID" value="GBP67438.1"/>
    <property type="molecule type" value="Genomic_DNA"/>
</dbReference>
<evidence type="ECO:0000256" key="1">
    <source>
        <dbReference type="SAM" id="MobiDB-lite"/>
    </source>
</evidence>
<name>A0A4C1XV59_EUMVA</name>
<dbReference type="Proteomes" id="UP000299102">
    <property type="component" value="Unassembled WGS sequence"/>
</dbReference>
<dbReference type="AlphaFoldDB" id="A0A4C1XV59"/>
<dbReference type="OrthoDB" id="10252235at2759"/>
<sequence length="109" mass="12263">MTGGRTLPFVAHGPLHSLVKMLDSTDLDGPPPLRRASTTTSDTPHHPHHRLTRRASLDDLEQQSCELAPKVENRIVVLDKPEKLNDLLAERARWESDTIIREVDDENSP</sequence>
<protein>
    <submittedName>
        <fullName evidence="2">Uncharacterized protein</fullName>
    </submittedName>
</protein>